<organism evidence="2 3">
    <name type="scientific">Neobacillus ginsengisoli</name>
    <dbReference type="NCBI Taxonomy" id="904295"/>
    <lineage>
        <taxon>Bacteria</taxon>
        <taxon>Bacillati</taxon>
        <taxon>Bacillota</taxon>
        <taxon>Bacilli</taxon>
        <taxon>Bacillales</taxon>
        <taxon>Bacillaceae</taxon>
        <taxon>Neobacillus</taxon>
    </lineage>
</organism>
<dbReference type="Pfam" id="PF13488">
    <property type="entry name" value="Gly-zipper_Omp"/>
    <property type="match status" value="1"/>
</dbReference>
<accession>A0ABT9XU83</accession>
<sequence length="115" mass="12064">MFKGASLWAGLISGAMAQLKDTHAMTSGHMNKKEYAIQTSKNVTGSLGTMAGIEYGAILGSSVLPGPGTILGALIGSMVGNWIGNYAGHHAGHIVFNNQIVINNRLTVEERPKLT</sequence>
<dbReference type="InterPro" id="IPR039567">
    <property type="entry name" value="Gly-zipper"/>
</dbReference>
<proteinExistence type="predicted"/>
<dbReference type="RefSeq" id="WP_307407682.1">
    <property type="nucleotide sequence ID" value="NZ_JAUSTW010000003.1"/>
</dbReference>
<evidence type="ECO:0000313" key="3">
    <source>
        <dbReference type="Proteomes" id="UP001224122"/>
    </source>
</evidence>
<keyword evidence="2" id="KW-0449">Lipoprotein</keyword>
<evidence type="ECO:0000313" key="2">
    <source>
        <dbReference type="EMBL" id="MDQ0199114.1"/>
    </source>
</evidence>
<protein>
    <submittedName>
        <fullName evidence="2">Outer membrane lipoprotein SlyB</fullName>
    </submittedName>
</protein>
<evidence type="ECO:0000259" key="1">
    <source>
        <dbReference type="Pfam" id="PF13488"/>
    </source>
</evidence>
<comment type="caution">
    <text evidence="2">The sequence shown here is derived from an EMBL/GenBank/DDBJ whole genome shotgun (WGS) entry which is preliminary data.</text>
</comment>
<name>A0ABT9XU83_9BACI</name>
<dbReference type="Proteomes" id="UP001224122">
    <property type="component" value="Unassembled WGS sequence"/>
</dbReference>
<feature type="domain" description="Glycine zipper" evidence="1">
    <location>
        <begin position="48"/>
        <end position="87"/>
    </location>
</feature>
<gene>
    <name evidence="2" type="ORF">J2S10_002272</name>
</gene>
<dbReference type="EMBL" id="JAUSTW010000003">
    <property type="protein sequence ID" value="MDQ0199114.1"/>
    <property type="molecule type" value="Genomic_DNA"/>
</dbReference>
<keyword evidence="3" id="KW-1185">Reference proteome</keyword>
<reference evidence="2 3" key="1">
    <citation type="submission" date="2023-07" db="EMBL/GenBank/DDBJ databases">
        <title>Genomic Encyclopedia of Type Strains, Phase IV (KMG-IV): sequencing the most valuable type-strain genomes for metagenomic binning, comparative biology and taxonomic classification.</title>
        <authorList>
            <person name="Goeker M."/>
        </authorList>
    </citation>
    <scope>NUCLEOTIDE SEQUENCE [LARGE SCALE GENOMIC DNA]</scope>
    <source>
        <strain evidence="2 3">DSM 27594</strain>
    </source>
</reference>